<protein>
    <submittedName>
        <fullName evidence="1">Uncharacterized protein</fullName>
    </submittedName>
</protein>
<evidence type="ECO:0000313" key="1">
    <source>
        <dbReference type="EMBL" id="RJF72974.1"/>
    </source>
</evidence>
<evidence type="ECO:0000313" key="2">
    <source>
        <dbReference type="Proteomes" id="UP000286287"/>
    </source>
</evidence>
<sequence length="104" mass="10707">MTAKVGIVEVLANQILQGVGSGERPFICLQKLVQQQGSGPVLLVHVLISLGLAGGKAIAAVGAAQGFSSALTPDEVDSFLLEAIQTTDLAMSSKHPSKIQENTP</sequence>
<dbReference type="RefSeq" id="WP_119765620.1">
    <property type="nucleotide sequence ID" value="NZ_QYUJ01000014.1"/>
</dbReference>
<keyword evidence="2" id="KW-1185">Reference proteome</keyword>
<organism evidence="1 2">
    <name type="scientific">Deinococcus cavernae</name>
    <dbReference type="NCBI Taxonomy" id="2320857"/>
    <lineage>
        <taxon>Bacteria</taxon>
        <taxon>Thermotogati</taxon>
        <taxon>Deinococcota</taxon>
        <taxon>Deinococci</taxon>
        <taxon>Deinococcales</taxon>
        <taxon>Deinococcaceae</taxon>
        <taxon>Deinococcus</taxon>
    </lineage>
</organism>
<accession>A0A418VA35</accession>
<name>A0A418VA35_9DEIO</name>
<gene>
    <name evidence="1" type="ORF">D3875_16930</name>
</gene>
<dbReference type="Proteomes" id="UP000286287">
    <property type="component" value="Unassembled WGS sequence"/>
</dbReference>
<reference evidence="1 2" key="1">
    <citation type="submission" date="2018-09" db="EMBL/GenBank/DDBJ databases">
        <authorList>
            <person name="Zhu H."/>
        </authorList>
    </citation>
    <scope>NUCLEOTIDE SEQUENCE [LARGE SCALE GENOMIC DNA]</scope>
    <source>
        <strain evidence="1 2">K2S05-167</strain>
    </source>
</reference>
<dbReference type="AlphaFoldDB" id="A0A418VA35"/>
<comment type="caution">
    <text evidence="1">The sequence shown here is derived from an EMBL/GenBank/DDBJ whole genome shotgun (WGS) entry which is preliminary data.</text>
</comment>
<proteinExistence type="predicted"/>
<dbReference type="EMBL" id="QYUJ01000014">
    <property type="protein sequence ID" value="RJF72974.1"/>
    <property type="molecule type" value="Genomic_DNA"/>
</dbReference>